<reference evidence="3 4" key="1">
    <citation type="submission" date="2016-10" db="EMBL/GenBank/DDBJ databases">
        <authorList>
            <person name="de Groot N.N."/>
        </authorList>
    </citation>
    <scope>NUCLEOTIDE SEQUENCE [LARGE SCALE GENOMIC DNA]</scope>
    <source>
        <strain evidence="3 4">DSM 2179</strain>
    </source>
</reference>
<dbReference type="EMBL" id="FNZK01000002">
    <property type="protein sequence ID" value="SEJ00864.1"/>
    <property type="molecule type" value="Genomic_DNA"/>
</dbReference>
<dbReference type="Gene3D" id="3.40.50.620">
    <property type="entry name" value="HUPs"/>
    <property type="match status" value="1"/>
</dbReference>
<dbReference type="InterPro" id="IPR012255">
    <property type="entry name" value="ETF_b"/>
</dbReference>
<dbReference type="PANTHER" id="PTHR21294">
    <property type="entry name" value="ELECTRON TRANSFER FLAVOPROTEIN BETA-SUBUNIT"/>
    <property type="match status" value="1"/>
</dbReference>
<dbReference type="AlphaFoldDB" id="A0A1H6VD10"/>
<gene>
    <name evidence="3" type="ORF">SAMN05660742_102255</name>
</gene>
<protein>
    <recommendedName>
        <fullName evidence="1">Electron transfer flavoprotein small subunit</fullName>
    </recommendedName>
</protein>
<accession>A0A1H6VD10</accession>
<sequence length="259" mass="27838">MDIVACYKWVLDEQDIKIVPGSLLLDTSRAKGKISDYDKNVIEEAVLQAEKDDTVTVTALTFGNAKAKQSLKDALSRGPVKGYWVNDAAADIADGFVTANVLTAALKKIGAYDLILFGEGSSDAYGQQVGPRVAALLGIPVVTFVTKLEISEGKVMAARKIGDCTEDVTVNLPAVITLLPEVCKPRIPGLKQVLGASKKPVQEFKLADLDLVAENTLPKNKIKSIQGYAMDRKNEIYTDGTVDEKVNTLIASLTKEGLL</sequence>
<dbReference type="GO" id="GO:0009055">
    <property type="term" value="F:electron transfer activity"/>
    <property type="evidence" value="ECO:0007669"/>
    <property type="project" value="InterPro"/>
</dbReference>
<evidence type="ECO:0000313" key="3">
    <source>
        <dbReference type="EMBL" id="SEJ00864.1"/>
    </source>
</evidence>
<dbReference type="Pfam" id="PF01012">
    <property type="entry name" value="ETF"/>
    <property type="match status" value="1"/>
</dbReference>
<keyword evidence="4" id="KW-1185">Reference proteome</keyword>
<dbReference type="CDD" id="cd01714">
    <property type="entry name" value="ETF_beta"/>
    <property type="match status" value="1"/>
</dbReference>
<dbReference type="InterPro" id="IPR033948">
    <property type="entry name" value="ETF_beta_N"/>
</dbReference>
<dbReference type="InterPro" id="IPR014729">
    <property type="entry name" value="Rossmann-like_a/b/a_fold"/>
</dbReference>
<organism evidence="3 4">
    <name type="scientific">Propionispira arboris</name>
    <dbReference type="NCBI Taxonomy" id="84035"/>
    <lineage>
        <taxon>Bacteria</taxon>
        <taxon>Bacillati</taxon>
        <taxon>Bacillota</taxon>
        <taxon>Negativicutes</taxon>
        <taxon>Selenomonadales</taxon>
        <taxon>Selenomonadaceae</taxon>
        <taxon>Propionispira</taxon>
    </lineage>
</organism>
<feature type="domain" description="Electron transfer flavoprotein alpha/beta-subunit N-terminal" evidence="2">
    <location>
        <begin position="22"/>
        <end position="213"/>
    </location>
</feature>
<dbReference type="RefSeq" id="WP_091829141.1">
    <property type="nucleotide sequence ID" value="NZ_FNZK01000002.1"/>
</dbReference>
<evidence type="ECO:0000313" key="4">
    <source>
        <dbReference type="Proteomes" id="UP000199662"/>
    </source>
</evidence>
<proteinExistence type="predicted"/>
<evidence type="ECO:0000256" key="1">
    <source>
        <dbReference type="ARBA" id="ARBA00042002"/>
    </source>
</evidence>
<name>A0A1H6VD10_9FIRM</name>
<evidence type="ECO:0000259" key="2">
    <source>
        <dbReference type="SMART" id="SM00893"/>
    </source>
</evidence>
<dbReference type="PANTHER" id="PTHR21294:SF17">
    <property type="entry name" value="PROTEIN FIXA"/>
    <property type="match status" value="1"/>
</dbReference>
<dbReference type="PIRSF" id="PIRSF000090">
    <property type="entry name" value="Beta-ETF"/>
    <property type="match status" value="1"/>
</dbReference>
<dbReference type="STRING" id="84035.SAMN05660742_102255"/>
<dbReference type="SMART" id="SM00893">
    <property type="entry name" value="ETF"/>
    <property type="match status" value="1"/>
</dbReference>
<dbReference type="InterPro" id="IPR014730">
    <property type="entry name" value="ETF_a/b_N"/>
</dbReference>
<dbReference type="Proteomes" id="UP000199662">
    <property type="component" value="Unassembled WGS sequence"/>
</dbReference>
<dbReference type="SUPFAM" id="SSF52402">
    <property type="entry name" value="Adenine nucleotide alpha hydrolases-like"/>
    <property type="match status" value="1"/>
</dbReference>